<name>A0A2P5AKD7_PARAD</name>
<comment type="caution">
    <text evidence="2">The sequence shown here is derived from an EMBL/GenBank/DDBJ whole genome shotgun (WGS) entry which is preliminary data.</text>
</comment>
<keyword evidence="1" id="KW-0472">Membrane</keyword>
<reference evidence="3" key="1">
    <citation type="submission" date="2016-06" db="EMBL/GenBank/DDBJ databases">
        <title>Parallel loss of symbiosis genes in relatives of nitrogen-fixing non-legume Parasponia.</title>
        <authorList>
            <person name="Van Velzen R."/>
            <person name="Holmer R."/>
            <person name="Bu F."/>
            <person name="Rutten L."/>
            <person name="Van Zeijl A."/>
            <person name="Liu W."/>
            <person name="Santuari L."/>
            <person name="Cao Q."/>
            <person name="Sharma T."/>
            <person name="Shen D."/>
            <person name="Roswanjaya Y."/>
            <person name="Wardhani T."/>
            <person name="Kalhor M.S."/>
            <person name="Jansen J."/>
            <person name="Van den Hoogen J."/>
            <person name="Gungor B."/>
            <person name="Hartog M."/>
            <person name="Hontelez J."/>
            <person name="Verver J."/>
            <person name="Yang W.-C."/>
            <person name="Schijlen E."/>
            <person name="Repin R."/>
            <person name="Schilthuizen M."/>
            <person name="Schranz E."/>
            <person name="Heidstra R."/>
            <person name="Miyata K."/>
            <person name="Fedorova E."/>
            <person name="Kohlen W."/>
            <person name="Bisseling T."/>
            <person name="Smit S."/>
            <person name="Geurts R."/>
        </authorList>
    </citation>
    <scope>NUCLEOTIDE SEQUENCE [LARGE SCALE GENOMIC DNA]</scope>
    <source>
        <strain evidence="3">cv. WU1-14</strain>
    </source>
</reference>
<dbReference type="EMBL" id="JXTB01000548">
    <property type="protein sequence ID" value="PON36931.1"/>
    <property type="molecule type" value="Genomic_DNA"/>
</dbReference>
<protein>
    <submittedName>
        <fullName evidence="2">Uncharacterized protein</fullName>
    </submittedName>
</protein>
<feature type="non-terminal residue" evidence="2">
    <location>
        <position position="1"/>
    </location>
</feature>
<accession>A0A2P5AKD7</accession>
<keyword evidence="3" id="KW-1185">Reference proteome</keyword>
<dbReference type="Proteomes" id="UP000237105">
    <property type="component" value="Unassembled WGS sequence"/>
</dbReference>
<proteinExistence type="predicted"/>
<evidence type="ECO:0000313" key="2">
    <source>
        <dbReference type="EMBL" id="PON36931.1"/>
    </source>
</evidence>
<evidence type="ECO:0000256" key="1">
    <source>
        <dbReference type="SAM" id="Phobius"/>
    </source>
</evidence>
<gene>
    <name evidence="2" type="ORF">PanWU01x14_324260</name>
</gene>
<keyword evidence="1" id="KW-1133">Transmembrane helix</keyword>
<feature type="transmembrane region" description="Helical" evidence="1">
    <location>
        <begin position="20"/>
        <end position="41"/>
    </location>
</feature>
<keyword evidence="1" id="KW-0812">Transmembrane</keyword>
<organism evidence="2 3">
    <name type="scientific">Parasponia andersonii</name>
    <name type="common">Sponia andersonii</name>
    <dbReference type="NCBI Taxonomy" id="3476"/>
    <lineage>
        <taxon>Eukaryota</taxon>
        <taxon>Viridiplantae</taxon>
        <taxon>Streptophyta</taxon>
        <taxon>Embryophyta</taxon>
        <taxon>Tracheophyta</taxon>
        <taxon>Spermatophyta</taxon>
        <taxon>Magnoliopsida</taxon>
        <taxon>eudicotyledons</taxon>
        <taxon>Gunneridae</taxon>
        <taxon>Pentapetalae</taxon>
        <taxon>rosids</taxon>
        <taxon>fabids</taxon>
        <taxon>Rosales</taxon>
        <taxon>Cannabaceae</taxon>
        <taxon>Parasponia</taxon>
    </lineage>
</organism>
<dbReference type="AlphaFoldDB" id="A0A2P5AKD7"/>
<sequence length="62" mass="7240">ATSSWYSVSCNFFQVVDFELVVSEFVNGFYIFCFKVVLMIIKLQRSLLSTELLDSQRSMPLY</sequence>
<evidence type="ECO:0000313" key="3">
    <source>
        <dbReference type="Proteomes" id="UP000237105"/>
    </source>
</evidence>